<name>A0A2R4WJP2_9HYPH</name>
<feature type="transmembrane region" description="Helical" evidence="1">
    <location>
        <begin position="307"/>
        <end position="329"/>
    </location>
</feature>
<keyword evidence="3" id="KW-0808">Transferase</keyword>
<dbReference type="EMBL" id="CP028843">
    <property type="protein sequence ID" value="AWB21760.1"/>
    <property type="molecule type" value="Genomic_DNA"/>
</dbReference>
<evidence type="ECO:0000313" key="4">
    <source>
        <dbReference type="Proteomes" id="UP000244755"/>
    </source>
</evidence>
<feature type="transmembrane region" description="Helical" evidence="1">
    <location>
        <begin position="99"/>
        <end position="118"/>
    </location>
</feature>
<keyword evidence="1" id="KW-0812">Transmembrane</keyword>
<keyword evidence="1" id="KW-1133">Transmembrane helix</keyword>
<dbReference type="OrthoDB" id="9796461at2"/>
<dbReference type="GO" id="GO:0016747">
    <property type="term" value="F:acyltransferase activity, transferring groups other than amino-acyl groups"/>
    <property type="evidence" value="ECO:0007669"/>
    <property type="project" value="InterPro"/>
</dbReference>
<dbReference type="InterPro" id="IPR002656">
    <property type="entry name" value="Acyl_transf_3_dom"/>
</dbReference>
<reference evidence="3 4" key="1">
    <citation type="submission" date="2018-04" db="EMBL/GenBank/DDBJ databases">
        <title>Methylobacterium sp. PR1016A genome.</title>
        <authorList>
            <person name="Park W."/>
        </authorList>
    </citation>
    <scope>NUCLEOTIDE SEQUENCE [LARGE SCALE GENOMIC DNA]</scope>
    <source>
        <strain evidence="3 4">PR1016A</strain>
    </source>
</reference>
<feature type="transmembrane region" description="Helical" evidence="1">
    <location>
        <begin position="171"/>
        <end position="190"/>
    </location>
</feature>
<dbReference type="Pfam" id="PF01757">
    <property type="entry name" value="Acyl_transf_3"/>
    <property type="match status" value="1"/>
</dbReference>
<sequence>MVPTGNAGSVAERAEPGRYHALDALRGVAAFGVVMTHSLQMVLPDGTLNHTPLRVLANGRSFVIFFFVLSGFVLATALWNNSRRDSYWRYAARRFARLYPPYLAAGLAGMVLSAGTGHSDPAGWLHYLAFTGHPAGTSVNAPSWSLVYEIRLSLVLPLICFLILHRPRATFWAMVVFLIGVEGLFVALRIGQFPYGSADPVAAAVITARFAGCFAVGAFLAWDHHARRSFFAALSRYPLAAFVVALVLMSVLLDQSSLIAAAVLIVLALDWPVMTRVLSLPVLLWLGRISYSLYLTHLVLLDSLKAMLAGILPVPVIITLALPLALLLAECVYELVEKPAIAWARRIGTGTAKTLAPSV</sequence>
<feature type="transmembrane region" description="Helical" evidence="1">
    <location>
        <begin position="259"/>
        <end position="286"/>
    </location>
</feature>
<keyword evidence="3" id="KW-0012">Acyltransferase</keyword>
<feature type="transmembrane region" description="Helical" evidence="1">
    <location>
        <begin position="62"/>
        <end position="79"/>
    </location>
</feature>
<feature type="transmembrane region" description="Helical" evidence="1">
    <location>
        <begin position="146"/>
        <end position="164"/>
    </location>
</feature>
<organism evidence="3 4">
    <name type="scientific">Methylobacterium currus</name>
    <dbReference type="NCBI Taxonomy" id="2051553"/>
    <lineage>
        <taxon>Bacteria</taxon>
        <taxon>Pseudomonadati</taxon>
        <taxon>Pseudomonadota</taxon>
        <taxon>Alphaproteobacteria</taxon>
        <taxon>Hyphomicrobiales</taxon>
        <taxon>Methylobacteriaceae</taxon>
        <taxon>Methylobacterium</taxon>
    </lineage>
</organism>
<accession>A0A2R4WJP2</accession>
<evidence type="ECO:0000256" key="1">
    <source>
        <dbReference type="SAM" id="Phobius"/>
    </source>
</evidence>
<feature type="domain" description="Acyltransferase 3" evidence="2">
    <location>
        <begin position="20"/>
        <end position="329"/>
    </location>
</feature>
<feature type="transmembrane region" description="Helical" evidence="1">
    <location>
        <begin position="202"/>
        <end position="222"/>
    </location>
</feature>
<evidence type="ECO:0000259" key="2">
    <source>
        <dbReference type="Pfam" id="PF01757"/>
    </source>
</evidence>
<keyword evidence="4" id="KW-1185">Reference proteome</keyword>
<dbReference type="InterPro" id="IPR050879">
    <property type="entry name" value="Acyltransferase_3"/>
</dbReference>
<proteinExistence type="predicted"/>
<dbReference type="AlphaFoldDB" id="A0A2R4WJP2"/>
<feature type="transmembrane region" description="Helical" evidence="1">
    <location>
        <begin position="234"/>
        <end position="253"/>
    </location>
</feature>
<gene>
    <name evidence="3" type="ORF">DA075_13230</name>
</gene>
<dbReference type="PANTHER" id="PTHR23028">
    <property type="entry name" value="ACETYLTRANSFERASE"/>
    <property type="match status" value="1"/>
</dbReference>
<dbReference type="Proteomes" id="UP000244755">
    <property type="component" value="Chromosome 1"/>
</dbReference>
<protein>
    <submittedName>
        <fullName evidence="3">Acyltransferase</fullName>
    </submittedName>
</protein>
<dbReference type="RefSeq" id="WP_099953631.1">
    <property type="nucleotide sequence ID" value="NZ_CP028843.1"/>
</dbReference>
<dbReference type="KEGG" id="mee:DA075_13230"/>
<keyword evidence="1" id="KW-0472">Membrane</keyword>
<evidence type="ECO:0000313" key="3">
    <source>
        <dbReference type="EMBL" id="AWB21760.1"/>
    </source>
</evidence>